<evidence type="ECO:0000256" key="2">
    <source>
        <dbReference type="ARBA" id="ARBA00004613"/>
    </source>
</evidence>
<dbReference type="Pfam" id="PF20147">
    <property type="entry name" value="Crinkler"/>
    <property type="match status" value="1"/>
</dbReference>
<name>A0A8H3KZ71_9GLOM</name>
<dbReference type="OrthoDB" id="2430828at2759"/>
<dbReference type="EMBL" id="BLAL01000024">
    <property type="protein sequence ID" value="GES76603.1"/>
    <property type="molecule type" value="Genomic_DNA"/>
</dbReference>
<dbReference type="AlphaFoldDB" id="A0A8H3KZ71"/>
<gene>
    <name evidence="6" type="ORF">RCL2_000400800</name>
</gene>
<dbReference type="Proteomes" id="UP000615446">
    <property type="component" value="Unassembled WGS sequence"/>
</dbReference>
<dbReference type="GO" id="GO:0005576">
    <property type="term" value="C:extracellular region"/>
    <property type="evidence" value="ECO:0007669"/>
    <property type="project" value="UniProtKB-SubCell"/>
</dbReference>
<accession>A0A8H3KZ71</accession>
<dbReference type="InterPro" id="IPR045379">
    <property type="entry name" value="Crinkler_N"/>
</dbReference>
<evidence type="ECO:0000259" key="5">
    <source>
        <dbReference type="Pfam" id="PF20147"/>
    </source>
</evidence>
<evidence type="ECO:0000256" key="4">
    <source>
        <dbReference type="SAM" id="MobiDB-lite"/>
    </source>
</evidence>
<proteinExistence type="predicted"/>
<organism evidence="6 7">
    <name type="scientific">Rhizophagus clarus</name>
    <dbReference type="NCBI Taxonomy" id="94130"/>
    <lineage>
        <taxon>Eukaryota</taxon>
        <taxon>Fungi</taxon>
        <taxon>Fungi incertae sedis</taxon>
        <taxon>Mucoromycota</taxon>
        <taxon>Glomeromycotina</taxon>
        <taxon>Glomeromycetes</taxon>
        <taxon>Glomerales</taxon>
        <taxon>Glomeraceae</taxon>
        <taxon>Rhizophagus</taxon>
    </lineage>
</organism>
<evidence type="ECO:0000313" key="6">
    <source>
        <dbReference type="EMBL" id="GES76603.1"/>
    </source>
</evidence>
<evidence type="ECO:0000256" key="3">
    <source>
        <dbReference type="ARBA" id="ARBA00022525"/>
    </source>
</evidence>
<feature type="region of interest" description="Disordered" evidence="4">
    <location>
        <begin position="148"/>
        <end position="179"/>
    </location>
</feature>
<reference evidence="6" key="1">
    <citation type="submission" date="2019-10" db="EMBL/GenBank/DDBJ databases">
        <title>Conservation and host-specific expression of non-tandemly repeated heterogenous ribosome RNA gene in arbuscular mycorrhizal fungi.</title>
        <authorList>
            <person name="Maeda T."/>
            <person name="Kobayashi Y."/>
            <person name="Nakagawa T."/>
            <person name="Ezawa T."/>
            <person name="Yamaguchi K."/>
            <person name="Bino T."/>
            <person name="Nishimoto Y."/>
            <person name="Shigenobu S."/>
            <person name="Kawaguchi M."/>
        </authorList>
    </citation>
    <scope>NUCLEOTIDE SEQUENCE</scope>
    <source>
        <strain evidence="6">HR1</strain>
    </source>
</reference>
<evidence type="ECO:0000313" key="7">
    <source>
        <dbReference type="Proteomes" id="UP000615446"/>
    </source>
</evidence>
<sequence>MSNYSSLSRVLSPFRVQTKFEENSLPARSSTVSIRYREIMVFCIVLGDNTETAFPVKLPSDKKVGELRELITKINPISFTNIDAKDLILWQVSIPDEDVGRMKILNTKPPSDINIEELGGKVMSSRKEIEFYFPKDPVDEHIHIIIVRPQPPATTGKRRHEDSDSDEESGTRKKDKRTPKTLASLLTSSILQPPVVKVPSHKFYDRDQALNSILKVARYNYEGRNTPDHKNHRFILIPGGIGIGKTRMGWESKYLTSILSTRSSDTTEFAEALKDPCYVFIDLNNGNKYIEDFDYKEDPSIRIGTRVAVASGLIPECSRLHDLLKTNTKELFHLSDVICEILKRRFIMHQRSVEAIIIHLDEYQLYINDVQQYQKLSWTNSRNFFKSMLREIGSVMRGNNMKDEYDKKYFIIPICTGTSAIDVHFLPTEHTQEILELKPLNYDSARSMFLDKYDYSKQTTDTGRNLIVQALKSHFASDLINENIESKSTEVCNFVLDQQHFHIALYDTGFIPKFIDDLLSPLSLMSDFNWGNQLFAKIFQRQTAKIGNNPGDWKDLDDIRTVISFGLTGQLIKREFRLNSGISIGELERSGLIYLSNTNNEWYTIVMPFMLLKVLNSKLSEPVFQDNLLLIPTYDSPWQWQNFELLYGHFQKALIDSLIYVQESRINSVNYKIQKLELKLEKQKDYDEILNTKREIEVQKKELAHQESSNWKLSDIFRGALGADTLLQRQVRLHKLRVYTENKKFLEKIDDVATFNNSVTCDDNVTRKLDEGIFRCFRGCANIDHRWILDSVDNTKKLAIFSQIKYSERDVTTKMSTPNIKDWYDKTMKSVENYKNEYDVVLVLFTNRKCTGKINIENMPHLLLIYPENLEKYLSPTFAHRGLVDRPSEK</sequence>
<comment type="subcellular location">
    <subcellularLocation>
        <location evidence="1">Host cell</location>
    </subcellularLocation>
    <subcellularLocation>
        <location evidence="2">Secreted</location>
    </subcellularLocation>
</comment>
<comment type="caution">
    <text evidence="6">The sequence shown here is derived from an EMBL/GenBank/DDBJ whole genome shotgun (WGS) entry which is preliminary data.</text>
</comment>
<keyword evidence="3" id="KW-0964">Secreted</keyword>
<evidence type="ECO:0000256" key="1">
    <source>
        <dbReference type="ARBA" id="ARBA00004340"/>
    </source>
</evidence>
<feature type="domain" description="Crinkler effector protein N-terminal" evidence="5">
    <location>
        <begin position="41"/>
        <end position="147"/>
    </location>
</feature>
<dbReference type="GO" id="GO:0043657">
    <property type="term" value="C:host cell"/>
    <property type="evidence" value="ECO:0007669"/>
    <property type="project" value="UniProtKB-SubCell"/>
</dbReference>
<protein>
    <recommendedName>
        <fullName evidence="5">Crinkler effector protein N-terminal domain-containing protein</fullName>
    </recommendedName>
</protein>